<dbReference type="InterPro" id="IPR000215">
    <property type="entry name" value="Serpin_fam"/>
</dbReference>
<organism evidence="3 4">
    <name type="scientific">Aspergillus sydowii CBS 593.65</name>
    <dbReference type="NCBI Taxonomy" id="1036612"/>
    <lineage>
        <taxon>Eukaryota</taxon>
        <taxon>Fungi</taxon>
        <taxon>Dikarya</taxon>
        <taxon>Ascomycota</taxon>
        <taxon>Pezizomycotina</taxon>
        <taxon>Eurotiomycetes</taxon>
        <taxon>Eurotiomycetidae</taxon>
        <taxon>Eurotiales</taxon>
        <taxon>Aspergillaceae</taxon>
        <taxon>Aspergillus</taxon>
        <taxon>Aspergillus subgen. Nidulantes</taxon>
    </lineage>
</organism>
<dbReference type="EMBL" id="KV878597">
    <property type="protein sequence ID" value="OJJ53504.1"/>
    <property type="molecule type" value="Genomic_DNA"/>
</dbReference>
<dbReference type="InterPro" id="IPR042185">
    <property type="entry name" value="Serpin_sf_2"/>
</dbReference>
<sequence length="371" mass="40994">MSTALHDVGFHDVDTINKLNQLSWQLLNFLWSRDPPPGGTAVSPMSMATALCILKGFTDGEPPASIESILQSLPSSPMITWKKGVFAVHRPTFSLKFANAVSRYGPMMVVREPNSFEGLIDGIDRYFMSGDAGQSIDMQLSPESLAASYDANSASSHIVLANALMISLPLHYLFPPSQIMRSTFNSLDGTTAQIDMMYCSNKQLLVKHQAEYTAVRLPFGLRDHRNGSLTAYLPQNGRSVEHLLNSPSVQASSTEGFTKTFVSTFVMPKFHTKARYNLKDILPLLGLSLPRRYANVTTDGDTAVDQMLQGVSVVFDRWGIHDTQPPSPPMLQCNLPRMDSLSFNSPFVFTIDWRGLDLPLLHGVFNSTESD</sequence>
<evidence type="ECO:0000313" key="4">
    <source>
        <dbReference type="Proteomes" id="UP000184356"/>
    </source>
</evidence>
<evidence type="ECO:0000259" key="2">
    <source>
        <dbReference type="Pfam" id="PF00079"/>
    </source>
</evidence>
<dbReference type="PANTHER" id="PTHR11461">
    <property type="entry name" value="SERINE PROTEASE INHIBITOR, SERPIN"/>
    <property type="match status" value="1"/>
</dbReference>
<dbReference type="GeneID" id="63764275"/>
<dbReference type="AlphaFoldDB" id="A0A1L9T219"/>
<dbReference type="PANTHER" id="PTHR11461:SF211">
    <property type="entry name" value="GH10112P-RELATED"/>
    <property type="match status" value="1"/>
</dbReference>
<gene>
    <name evidence="3" type="ORF">ASPSYDRAFT_51006</name>
</gene>
<dbReference type="STRING" id="1036612.A0A1L9T219"/>
<evidence type="ECO:0000256" key="1">
    <source>
        <dbReference type="ARBA" id="ARBA00009500"/>
    </source>
</evidence>
<dbReference type="InterPro" id="IPR036186">
    <property type="entry name" value="Serpin_sf"/>
</dbReference>
<feature type="domain" description="Serpin" evidence="2">
    <location>
        <begin position="155"/>
        <end position="363"/>
    </location>
</feature>
<dbReference type="RefSeq" id="XP_040697310.1">
    <property type="nucleotide sequence ID" value="XM_040848202.1"/>
</dbReference>
<accession>A0A1L9T219</accession>
<dbReference type="VEuPathDB" id="FungiDB:ASPSYDRAFT_51006"/>
<keyword evidence="4" id="KW-1185">Reference proteome</keyword>
<reference evidence="4" key="1">
    <citation type="journal article" date="2017" name="Genome Biol.">
        <title>Comparative genomics reveals high biological diversity and specific adaptations in the industrially and medically important fungal genus Aspergillus.</title>
        <authorList>
            <person name="de Vries R.P."/>
            <person name="Riley R."/>
            <person name="Wiebenga A."/>
            <person name="Aguilar-Osorio G."/>
            <person name="Amillis S."/>
            <person name="Uchima C.A."/>
            <person name="Anderluh G."/>
            <person name="Asadollahi M."/>
            <person name="Askin M."/>
            <person name="Barry K."/>
            <person name="Battaglia E."/>
            <person name="Bayram O."/>
            <person name="Benocci T."/>
            <person name="Braus-Stromeyer S.A."/>
            <person name="Caldana C."/>
            <person name="Canovas D."/>
            <person name="Cerqueira G.C."/>
            <person name="Chen F."/>
            <person name="Chen W."/>
            <person name="Choi C."/>
            <person name="Clum A."/>
            <person name="Dos Santos R.A."/>
            <person name="Damasio A.R."/>
            <person name="Diallinas G."/>
            <person name="Emri T."/>
            <person name="Fekete E."/>
            <person name="Flipphi M."/>
            <person name="Freyberg S."/>
            <person name="Gallo A."/>
            <person name="Gournas C."/>
            <person name="Habgood R."/>
            <person name="Hainaut M."/>
            <person name="Harispe M.L."/>
            <person name="Henrissat B."/>
            <person name="Hilden K.S."/>
            <person name="Hope R."/>
            <person name="Hossain A."/>
            <person name="Karabika E."/>
            <person name="Karaffa L."/>
            <person name="Karanyi Z."/>
            <person name="Krasevec N."/>
            <person name="Kuo A."/>
            <person name="Kusch H."/>
            <person name="LaButti K."/>
            <person name="Lagendijk E.L."/>
            <person name="Lapidus A."/>
            <person name="Levasseur A."/>
            <person name="Lindquist E."/>
            <person name="Lipzen A."/>
            <person name="Logrieco A.F."/>
            <person name="MacCabe A."/>
            <person name="Maekelae M.R."/>
            <person name="Malavazi I."/>
            <person name="Melin P."/>
            <person name="Meyer V."/>
            <person name="Mielnichuk N."/>
            <person name="Miskei M."/>
            <person name="Molnar A.P."/>
            <person name="Mule G."/>
            <person name="Ngan C.Y."/>
            <person name="Orejas M."/>
            <person name="Orosz E."/>
            <person name="Ouedraogo J.P."/>
            <person name="Overkamp K.M."/>
            <person name="Park H.-S."/>
            <person name="Perrone G."/>
            <person name="Piumi F."/>
            <person name="Punt P.J."/>
            <person name="Ram A.F."/>
            <person name="Ramon A."/>
            <person name="Rauscher S."/>
            <person name="Record E."/>
            <person name="Riano-Pachon D.M."/>
            <person name="Robert V."/>
            <person name="Roehrig J."/>
            <person name="Ruller R."/>
            <person name="Salamov A."/>
            <person name="Salih N.S."/>
            <person name="Samson R.A."/>
            <person name="Sandor E."/>
            <person name="Sanguinetti M."/>
            <person name="Schuetze T."/>
            <person name="Sepcic K."/>
            <person name="Shelest E."/>
            <person name="Sherlock G."/>
            <person name="Sophianopoulou V."/>
            <person name="Squina F.M."/>
            <person name="Sun H."/>
            <person name="Susca A."/>
            <person name="Todd R.B."/>
            <person name="Tsang A."/>
            <person name="Unkles S.E."/>
            <person name="van de Wiele N."/>
            <person name="van Rossen-Uffink D."/>
            <person name="Oliveira J.V."/>
            <person name="Vesth T.C."/>
            <person name="Visser J."/>
            <person name="Yu J.-H."/>
            <person name="Zhou M."/>
            <person name="Andersen M.R."/>
            <person name="Archer D.B."/>
            <person name="Baker S.E."/>
            <person name="Benoit I."/>
            <person name="Brakhage A.A."/>
            <person name="Braus G.H."/>
            <person name="Fischer R."/>
            <person name="Frisvad J.C."/>
            <person name="Goldman G.H."/>
            <person name="Houbraken J."/>
            <person name="Oakley B."/>
            <person name="Pocsi I."/>
            <person name="Scazzocchio C."/>
            <person name="Seiboth B."/>
            <person name="vanKuyk P.A."/>
            <person name="Wortman J."/>
            <person name="Dyer P.S."/>
            <person name="Grigoriev I.V."/>
        </authorList>
    </citation>
    <scope>NUCLEOTIDE SEQUENCE [LARGE SCALE GENOMIC DNA]</scope>
    <source>
        <strain evidence="4">CBS 593.65</strain>
    </source>
</reference>
<dbReference type="SUPFAM" id="SSF56574">
    <property type="entry name" value="Serpins"/>
    <property type="match status" value="1"/>
</dbReference>
<proteinExistence type="inferred from homology"/>
<dbReference type="Proteomes" id="UP000184356">
    <property type="component" value="Unassembled WGS sequence"/>
</dbReference>
<dbReference type="GO" id="GO:0004867">
    <property type="term" value="F:serine-type endopeptidase inhibitor activity"/>
    <property type="evidence" value="ECO:0007669"/>
    <property type="project" value="InterPro"/>
</dbReference>
<protein>
    <recommendedName>
        <fullName evidence="2">Serpin domain-containing protein</fullName>
    </recommendedName>
</protein>
<evidence type="ECO:0000313" key="3">
    <source>
        <dbReference type="EMBL" id="OJJ53504.1"/>
    </source>
</evidence>
<dbReference type="Gene3D" id="2.30.39.10">
    <property type="entry name" value="Alpha-1-antitrypsin, domain 1"/>
    <property type="match status" value="1"/>
</dbReference>
<dbReference type="OrthoDB" id="1063785at2759"/>
<dbReference type="InterPro" id="IPR023796">
    <property type="entry name" value="Serpin_dom"/>
</dbReference>
<dbReference type="Pfam" id="PF00079">
    <property type="entry name" value="Serpin"/>
    <property type="match status" value="1"/>
</dbReference>
<name>A0A1L9T219_9EURO</name>
<comment type="similarity">
    <text evidence="1">Belongs to the serpin family.</text>
</comment>